<feature type="domain" description="Mab-21-like nucleotidyltransferase" evidence="3">
    <location>
        <begin position="125"/>
        <end position="314"/>
    </location>
</feature>
<evidence type="ECO:0000259" key="3">
    <source>
        <dbReference type="Pfam" id="PF03281"/>
    </source>
</evidence>
<dbReference type="AlphaFoldDB" id="A0A8C5LFU2"/>
<feature type="domain" description="Mab-21-like HhH/H2TH-like" evidence="4">
    <location>
        <begin position="322"/>
        <end position="417"/>
    </location>
</feature>
<dbReference type="GeneTree" id="ENSGT01050000244827"/>
<reference evidence="5" key="2">
    <citation type="submission" date="2025-09" db="UniProtKB">
        <authorList>
            <consortium name="Ensembl"/>
        </authorList>
    </citation>
    <scope>IDENTIFICATION</scope>
</reference>
<dbReference type="Gene3D" id="1.10.1410.40">
    <property type="match status" value="1"/>
</dbReference>
<proteinExistence type="inferred from homology"/>
<gene>
    <name evidence="5" type="primary">Mab21l3</name>
</gene>
<dbReference type="InterPro" id="IPR046906">
    <property type="entry name" value="Mab-21_HhH/H2TH-like"/>
</dbReference>
<evidence type="ECO:0000313" key="6">
    <source>
        <dbReference type="Proteomes" id="UP000694385"/>
    </source>
</evidence>
<accession>A0A8C5LFU2</accession>
<protein>
    <submittedName>
        <fullName evidence="5">Mab-21-like 3</fullName>
    </submittedName>
</protein>
<evidence type="ECO:0000313" key="5">
    <source>
        <dbReference type="Ensembl" id="ENSJJAP00000022419.1"/>
    </source>
</evidence>
<name>A0A8C5LFU2_JACJA</name>
<dbReference type="InterPro" id="IPR046903">
    <property type="entry name" value="Mab-21-like_nuc_Trfase"/>
</dbReference>
<dbReference type="PANTHER" id="PTHR10656:SF30">
    <property type="entry name" value="PROTEIN MAB-21-LIKE 3"/>
    <property type="match status" value="1"/>
</dbReference>
<organism evidence="5 6">
    <name type="scientific">Jaculus jaculus</name>
    <name type="common">Lesser Egyptian jerboa</name>
    <dbReference type="NCBI Taxonomy" id="51337"/>
    <lineage>
        <taxon>Eukaryota</taxon>
        <taxon>Metazoa</taxon>
        <taxon>Chordata</taxon>
        <taxon>Craniata</taxon>
        <taxon>Vertebrata</taxon>
        <taxon>Euteleostomi</taxon>
        <taxon>Mammalia</taxon>
        <taxon>Eutheria</taxon>
        <taxon>Euarchontoglires</taxon>
        <taxon>Glires</taxon>
        <taxon>Rodentia</taxon>
        <taxon>Myomorpha</taxon>
        <taxon>Dipodoidea</taxon>
        <taxon>Dipodidae</taxon>
        <taxon>Dipodinae</taxon>
        <taxon>Jaculus</taxon>
    </lineage>
</organism>
<feature type="region of interest" description="Disordered" evidence="2">
    <location>
        <begin position="1"/>
        <end position="23"/>
    </location>
</feature>
<dbReference type="Pfam" id="PF20266">
    <property type="entry name" value="Mab-21_C"/>
    <property type="match status" value="1"/>
</dbReference>
<dbReference type="OMA" id="WSKKARW"/>
<keyword evidence="6" id="KW-1185">Reference proteome</keyword>
<dbReference type="InterPro" id="IPR024810">
    <property type="entry name" value="MAB21L/cGLR"/>
</dbReference>
<dbReference type="SMART" id="SM01265">
    <property type="entry name" value="Mab-21"/>
    <property type="match status" value="1"/>
</dbReference>
<dbReference type="Ensembl" id="ENSJJAT00000028984.1">
    <property type="protein sequence ID" value="ENSJJAP00000022419.1"/>
    <property type="gene ID" value="ENSJJAG00000022482.1"/>
</dbReference>
<reference evidence="5" key="1">
    <citation type="submission" date="2025-08" db="UniProtKB">
        <authorList>
            <consortium name="Ensembl"/>
        </authorList>
    </citation>
    <scope>IDENTIFICATION</scope>
</reference>
<sequence>MTDQSSQVGKENFSAASARGPVSGPCPQFQQSFMQRVMLVGKLPTSLVFHREKSPKVATLLGIGKETMKSLTEGDLDDCLLSKVDLRHQQISQAVEEVQKVVHCLTTEISHQDGRFQAVLSSDTYNGSIKVLAPSQFLVTVPLKGLAGYREAREQRWRYYSLKGTRLSCPLRDPEGLQQWLEADQFLKTLWQWHEADVNIEGDIVPAKVLEIFRKLVENAIRTCHLSGKVNILPIRSAVWVAMETSTGQVEIELAPTVEISTAWSEKAQWPRCLKRWPSPKRVECIKSFGFSLVARSSHHWQLSFSQAEQMLFRQLDEDGGCRRQSFQVLRQLKEDVWCPGRRPVITSHHLQTVLFWTCEKYPGLRDWQDLRRALLRLVRKLHKCVSQHFLKHYFVPRSNLFQAANAGELDSVAQRLAFFLKNPQVSLP</sequence>
<comment type="similarity">
    <text evidence="1">Belongs to the mab-21 family.</text>
</comment>
<evidence type="ECO:0000256" key="2">
    <source>
        <dbReference type="SAM" id="MobiDB-lite"/>
    </source>
</evidence>
<evidence type="ECO:0000259" key="4">
    <source>
        <dbReference type="Pfam" id="PF20266"/>
    </source>
</evidence>
<dbReference type="Pfam" id="PF03281">
    <property type="entry name" value="Mab-21"/>
    <property type="match status" value="1"/>
</dbReference>
<dbReference type="Proteomes" id="UP000694385">
    <property type="component" value="Unassembled WGS sequence"/>
</dbReference>
<dbReference type="Gene3D" id="3.30.460.90">
    <property type="match status" value="1"/>
</dbReference>
<evidence type="ECO:0000256" key="1">
    <source>
        <dbReference type="ARBA" id="ARBA00008307"/>
    </source>
</evidence>
<dbReference type="PANTHER" id="PTHR10656">
    <property type="entry name" value="CELL FATE DETERMINING PROTEIN MAB21-RELATED"/>
    <property type="match status" value="1"/>
</dbReference>